<evidence type="ECO:0000259" key="19">
    <source>
        <dbReference type="PROSITE" id="PS51986"/>
    </source>
</evidence>
<dbReference type="EMBL" id="CADCWF010000296">
    <property type="protein sequence ID" value="CAA9575164.1"/>
    <property type="molecule type" value="Genomic_DNA"/>
</dbReference>
<feature type="binding site" evidence="13">
    <location>
        <position position="353"/>
    </location>
    <ligand>
        <name>L-glutamate</name>
        <dbReference type="ChEBI" id="CHEBI:29985"/>
    </ligand>
</feature>
<dbReference type="GO" id="GO:0004356">
    <property type="term" value="F:glutamine synthetase activity"/>
    <property type="evidence" value="ECO:0007669"/>
    <property type="project" value="UniProtKB-EC"/>
</dbReference>
<dbReference type="AlphaFoldDB" id="A0A6J4VGI3"/>
<keyword evidence="10 15" id="KW-0460">Magnesium</keyword>
<organism evidence="21">
    <name type="scientific">uncultured Thermomicrobiales bacterium</name>
    <dbReference type="NCBI Taxonomy" id="1645740"/>
    <lineage>
        <taxon>Bacteria</taxon>
        <taxon>Pseudomonadati</taxon>
        <taxon>Thermomicrobiota</taxon>
        <taxon>Thermomicrobia</taxon>
        <taxon>Thermomicrobiales</taxon>
        <taxon>environmental samples</taxon>
    </lineage>
</organism>
<dbReference type="PROSITE" id="PS51986">
    <property type="entry name" value="GS_BETA_GRASP"/>
    <property type="match status" value="1"/>
</dbReference>
<evidence type="ECO:0000256" key="9">
    <source>
        <dbReference type="ARBA" id="ARBA00022840"/>
    </source>
</evidence>
<protein>
    <recommendedName>
        <fullName evidence="4">Glutamine synthetase</fullName>
        <ecNumber evidence="3">6.3.1.2</ecNumber>
    </recommendedName>
    <alternativeName>
        <fullName evidence="11">Glutamate--ammonia ligase</fullName>
    </alternativeName>
</protein>
<dbReference type="InterPro" id="IPR004809">
    <property type="entry name" value="Gln_synth_I"/>
</dbReference>
<evidence type="ECO:0000256" key="4">
    <source>
        <dbReference type="ARBA" id="ARBA00021364"/>
    </source>
</evidence>
<evidence type="ECO:0000256" key="8">
    <source>
        <dbReference type="ARBA" id="ARBA00022741"/>
    </source>
</evidence>
<feature type="modified residue" description="O-AMP-tyrosine" evidence="16">
    <location>
        <position position="391"/>
    </location>
</feature>
<feature type="binding site" evidence="14">
    <location>
        <begin position="260"/>
        <end position="262"/>
    </location>
    <ligand>
        <name>ATP</name>
        <dbReference type="ChEBI" id="CHEBI:30616"/>
    </ligand>
</feature>
<comment type="similarity">
    <text evidence="2 17 18">Belongs to the glutamine synthetase family.</text>
</comment>
<evidence type="ECO:0000256" key="10">
    <source>
        <dbReference type="ARBA" id="ARBA00022842"/>
    </source>
</evidence>
<evidence type="ECO:0000256" key="13">
    <source>
        <dbReference type="PIRSR" id="PIRSR604809-1"/>
    </source>
</evidence>
<dbReference type="Pfam" id="PF00120">
    <property type="entry name" value="Gln-synt_C"/>
    <property type="match status" value="1"/>
</dbReference>
<dbReference type="Gene3D" id="3.10.20.70">
    <property type="entry name" value="Glutamine synthetase, N-terminal domain"/>
    <property type="match status" value="1"/>
</dbReference>
<feature type="binding site" evidence="15">
    <location>
        <position position="258"/>
    </location>
    <ligand>
        <name>Mg(2+)</name>
        <dbReference type="ChEBI" id="CHEBI:18420"/>
        <label>1</label>
    </ligand>
</feature>
<feature type="binding site" evidence="15">
    <location>
        <position position="149"/>
    </location>
    <ligand>
        <name>Mg(2+)</name>
        <dbReference type="ChEBI" id="CHEBI:18420"/>
        <label>1</label>
    </ligand>
</feature>
<dbReference type="InterPro" id="IPR008147">
    <property type="entry name" value="Gln_synt_N"/>
</dbReference>
<feature type="binding site" evidence="13">
    <location>
        <position position="331"/>
    </location>
    <ligand>
        <name>L-glutamate</name>
        <dbReference type="ChEBI" id="CHEBI:29985"/>
    </ligand>
</feature>
<dbReference type="PANTHER" id="PTHR43785">
    <property type="entry name" value="GAMMA-GLUTAMYLPUTRESCINE SYNTHETASE"/>
    <property type="match status" value="1"/>
</dbReference>
<feature type="binding site" evidence="15">
    <location>
        <position position="209"/>
    </location>
    <ligand>
        <name>Mg(2+)</name>
        <dbReference type="ChEBI" id="CHEBI:18420"/>
        <label>1</label>
    </ligand>
</feature>
<evidence type="ECO:0000256" key="1">
    <source>
        <dbReference type="ARBA" id="ARBA00004496"/>
    </source>
</evidence>
<dbReference type="EC" id="6.3.1.2" evidence="3"/>
<dbReference type="PROSITE" id="PS00181">
    <property type="entry name" value="GLNA_ATP"/>
    <property type="match status" value="1"/>
</dbReference>
<keyword evidence="6 21" id="KW-0436">Ligase</keyword>
<sequence length="462" mass="51258">MAAQQVLNGVSRETILGKSPSKEEILERTQRDGVEFIDLQFTDVMGLVKSVTLPVSILPHVIDDGQWIDGSSIAGFTRIAESDMFLETDLSTYAVLPWTRGEHTTARIICWVNSPNGDPFAGDPRGVLLRQLEKLAALGYTYNTGPELEFFLFPKEGNRIQTDPHDGAGYFDFSTDLGYTVRKDMVRALEEMGIEVEASHHEVAIGQHEIDFEYGAAVNTADRATAFKYTLKAVAASHGLHATFMPKPVEGINGSGMHVHQSLGFLDRKGNAFVDGDDPYGLSKVAKHFIAGQLKHARALCGVIAPLVNSYRRLVPGYEAPVYVAWARTNRSALIRVPAIRKGQTGATRVELRCPDPSCNPYLAFAVMLAAGMDGIVNELELSEPVEENLYHFTDEDLKRRNIPTLPATLGEAVQEMHADPVVREALGDHVFDRLTEAQTAEWDAFRKHVSTWERDRYLEIY</sequence>
<keyword evidence="5" id="KW-0963">Cytoplasm</keyword>
<dbReference type="GO" id="GO:0005524">
    <property type="term" value="F:ATP binding"/>
    <property type="evidence" value="ECO:0007669"/>
    <property type="project" value="UniProtKB-KW"/>
</dbReference>
<keyword evidence="9 14" id="KW-0067">ATP-binding</keyword>
<feature type="binding site" evidence="15">
    <location>
        <position position="351"/>
    </location>
    <ligand>
        <name>Mg(2+)</name>
        <dbReference type="ChEBI" id="CHEBI:18420"/>
        <label>1</label>
    </ligand>
</feature>
<feature type="binding site" evidence="14">
    <location>
        <position position="197"/>
    </location>
    <ligand>
        <name>ATP</name>
        <dbReference type="ChEBI" id="CHEBI:30616"/>
    </ligand>
</feature>
<dbReference type="GO" id="GO:0006542">
    <property type="term" value="P:glutamine biosynthetic process"/>
    <property type="evidence" value="ECO:0007669"/>
    <property type="project" value="InterPro"/>
</dbReference>
<dbReference type="InterPro" id="IPR008146">
    <property type="entry name" value="Gln_synth_cat_dom"/>
</dbReference>
<evidence type="ECO:0000256" key="16">
    <source>
        <dbReference type="PIRSR" id="PIRSR604809-50"/>
    </source>
</evidence>
<feature type="binding site" evidence="15">
    <location>
        <position position="147"/>
    </location>
    <ligand>
        <name>Mg(2+)</name>
        <dbReference type="ChEBI" id="CHEBI:18420"/>
        <label>1</label>
    </ligand>
</feature>
<comment type="cofactor">
    <cofactor evidence="15">
        <name>Mg(2+)</name>
        <dbReference type="ChEBI" id="CHEBI:18420"/>
    </cofactor>
    <text evidence="15">Binds 2 Mg(2+) ions per subunit.</text>
</comment>
<dbReference type="Gene3D" id="3.30.590.10">
    <property type="entry name" value="Glutamine synthetase/guanido kinase, catalytic domain"/>
    <property type="match status" value="1"/>
</dbReference>
<feature type="domain" description="GS catalytic" evidence="20">
    <location>
        <begin position="124"/>
        <end position="462"/>
    </location>
</feature>
<evidence type="ECO:0000256" key="14">
    <source>
        <dbReference type="PIRSR" id="PIRSR604809-2"/>
    </source>
</evidence>
<accession>A0A6J4VGI3</accession>
<evidence type="ECO:0000256" key="5">
    <source>
        <dbReference type="ARBA" id="ARBA00022490"/>
    </source>
</evidence>
<evidence type="ECO:0000256" key="6">
    <source>
        <dbReference type="ARBA" id="ARBA00022598"/>
    </source>
</evidence>
<evidence type="ECO:0000256" key="2">
    <source>
        <dbReference type="ARBA" id="ARBA00009897"/>
    </source>
</evidence>
<reference evidence="21" key="1">
    <citation type="submission" date="2020-02" db="EMBL/GenBank/DDBJ databases">
        <authorList>
            <person name="Meier V. D."/>
        </authorList>
    </citation>
    <scope>NUCLEOTIDE SEQUENCE</scope>
    <source>
        <strain evidence="21">AVDCRST_MAG59</strain>
    </source>
</reference>
<dbReference type="InterPro" id="IPR036651">
    <property type="entry name" value="Gln_synt_N_sf"/>
</dbReference>
<keyword evidence="7 15" id="KW-0479">Metal-binding</keyword>
<dbReference type="InterPro" id="IPR014746">
    <property type="entry name" value="Gln_synth/guanido_kin_cat_dom"/>
</dbReference>
<dbReference type="GO" id="GO:0046872">
    <property type="term" value="F:metal ion binding"/>
    <property type="evidence" value="ECO:0007669"/>
    <property type="project" value="UniProtKB-KW"/>
</dbReference>
<evidence type="ECO:0000256" key="15">
    <source>
        <dbReference type="PIRSR" id="PIRSR604809-3"/>
    </source>
</evidence>
<evidence type="ECO:0000256" key="7">
    <source>
        <dbReference type="ARBA" id="ARBA00022723"/>
    </source>
</evidence>
<feature type="domain" description="GS beta-grasp" evidence="19">
    <location>
        <begin position="32"/>
        <end position="117"/>
    </location>
</feature>
<dbReference type="SMART" id="SM01230">
    <property type="entry name" value="Gln-synt_C"/>
    <property type="match status" value="1"/>
</dbReference>
<dbReference type="SUPFAM" id="SSF54368">
    <property type="entry name" value="Glutamine synthetase, N-terminal domain"/>
    <property type="match status" value="1"/>
</dbReference>
<feature type="binding site" evidence="13">
    <location>
        <position position="313"/>
    </location>
    <ligand>
        <name>L-glutamate</name>
        <dbReference type="ChEBI" id="CHEBI:29985"/>
    </ligand>
</feature>
<proteinExistence type="inferred from homology"/>
<evidence type="ECO:0000256" key="12">
    <source>
        <dbReference type="ARBA" id="ARBA00049436"/>
    </source>
</evidence>
<dbReference type="PANTHER" id="PTHR43785:SF12">
    <property type="entry name" value="TYPE-1 GLUTAMINE SYNTHETASE 2"/>
    <property type="match status" value="1"/>
</dbReference>
<dbReference type="GO" id="GO:0005737">
    <property type="term" value="C:cytoplasm"/>
    <property type="evidence" value="ECO:0007669"/>
    <property type="project" value="UniProtKB-SubCell"/>
</dbReference>
<gene>
    <name evidence="21" type="ORF">AVDCRST_MAG59-4027</name>
</gene>
<dbReference type="NCBIfam" id="TIGR00653">
    <property type="entry name" value="GlnA"/>
    <property type="match status" value="1"/>
</dbReference>
<comment type="subcellular location">
    <subcellularLocation>
        <location evidence="1">Cytoplasm</location>
    </subcellularLocation>
</comment>
<evidence type="ECO:0000313" key="21">
    <source>
        <dbReference type="EMBL" id="CAA9575164.1"/>
    </source>
</evidence>
<evidence type="ECO:0000256" key="3">
    <source>
        <dbReference type="ARBA" id="ARBA00012937"/>
    </source>
</evidence>
<feature type="binding site" evidence="15">
    <location>
        <position position="202"/>
    </location>
    <ligand>
        <name>Mg(2+)</name>
        <dbReference type="ChEBI" id="CHEBI:18420"/>
        <label>1</label>
    </ligand>
</feature>
<name>A0A6J4VGI3_9BACT</name>
<keyword evidence="8 14" id="KW-0547">Nucleotide-binding</keyword>
<evidence type="ECO:0000256" key="11">
    <source>
        <dbReference type="ARBA" id="ARBA00030668"/>
    </source>
</evidence>
<dbReference type="SUPFAM" id="SSF55931">
    <property type="entry name" value="Glutamine synthetase/guanido kinase"/>
    <property type="match status" value="1"/>
</dbReference>
<evidence type="ECO:0000256" key="18">
    <source>
        <dbReference type="RuleBase" id="RU000384"/>
    </source>
</evidence>
<feature type="binding site" evidence="13">
    <location>
        <begin position="253"/>
        <end position="254"/>
    </location>
    <ligand>
        <name>L-glutamate</name>
        <dbReference type="ChEBI" id="CHEBI:29985"/>
    </ligand>
</feature>
<evidence type="ECO:0000259" key="20">
    <source>
        <dbReference type="PROSITE" id="PS51987"/>
    </source>
</evidence>
<dbReference type="InterPro" id="IPR027303">
    <property type="entry name" value="Gln_synth_gly_rich_site"/>
</dbReference>
<feature type="binding site" evidence="13">
    <location>
        <position position="319"/>
    </location>
    <ligand>
        <name>L-glutamate</name>
        <dbReference type="ChEBI" id="CHEBI:29985"/>
    </ligand>
</feature>
<feature type="binding site" evidence="14">
    <location>
        <begin position="212"/>
        <end position="214"/>
    </location>
    <ligand>
        <name>ATP</name>
        <dbReference type="ChEBI" id="CHEBI:30616"/>
    </ligand>
</feature>
<dbReference type="Pfam" id="PF03951">
    <property type="entry name" value="Gln-synt_N"/>
    <property type="match status" value="1"/>
</dbReference>
<comment type="catalytic activity">
    <reaction evidence="12">
        <text>L-glutamate + NH4(+) + ATP = L-glutamine + ADP + phosphate + H(+)</text>
        <dbReference type="Rhea" id="RHEA:16169"/>
        <dbReference type="ChEBI" id="CHEBI:15378"/>
        <dbReference type="ChEBI" id="CHEBI:28938"/>
        <dbReference type="ChEBI" id="CHEBI:29985"/>
        <dbReference type="ChEBI" id="CHEBI:30616"/>
        <dbReference type="ChEBI" id="CHEBI:43474"/>
        <dbReference type="ChEBI" id="CHEBI:58359"/>
        <dbReference type="ChEBI" id="CHEBI:456216"/>
        <dbReference type="EC" id="6.3.1.2"/>
    </reaction>
</comment>
<feature type="binding site" evidence="14">
    <location>
        <position position="331"/>
    </location>
    <ligand>
        <name>ATP</name>
        <dbReference type="ChEBI" id="CHEBI:30616"/>
    </ligand>
</feature>
<dbReference type="PROSITE" id="PS51987">
    <property type="entry name" value="GS_CATALYTIC"/>
    <property type="match status" value="1"/>
</dbReference>
<evidence type="ECO:0000256" key="17">
    <source>
        <dbReference type="PROSITE-ProRule" id="PRU01330"/>
    </source>
</evidence>
<keyword evidence="16" id="KW-0597">Phosphoprotein</keyword>